<keyword evidence="1" id="KW-0472">Membrane</keyword>
<gene>
    <name evidence="3" type="ORF">SHK19_07765</name>
</gene>
<feature type="transmembrane region" description="Helical" evidence="1">
    <location>
        <begin position="24"/>
        <end position="50"/>
    </location>
</feature>
<evidence type="ECO:0000256" key="1">
    <source>
        <dbReference type="SAM" id="Phobius"/>
    </source>
</evidence>
<accession>A0ABZ0ZY19</accession>
<dbReference type="Proteomes" id="UP001327225">
    <property type="component" value="Chromosome"/>
</dbReference>
<keyword evidence="1" id="KW-0812">Transmembrane</keyword>
<organism evidence="3 4">
    <name type="scientific">Nocardioides bizhenqiangii</name>
    <dbReference type="NCBI Taxonomy" id="3095076"/>
    <lineage>
        <taxon>Bacteria</taxon>
        <taxon>Bacillati</taxon>
        <taxon>Actinomycetota</taxon>
        <taxon>Actinomycetes</taxon>
        <taxon>Propionibacteriales</taxon>
        <taxon>Nocardioidaceae</taxon>
        <taxon>Nocardioides</taxon>
    </lineage>
</organism>
<dbReference type="RefSeq" id="WP_322458004.1">
    <property type="nucleotide sequence ID" value="NZ_CP141059.1"/>
</dbReference>
<feature type="domain" description="TadE-like" evidence="2">
    <location>
        <begin position="23"/>
        <end position="65"/>
    </location>
</feature>
<proteinExistence type="predicted"/>
<dbReference type="InterPro" id="IPR012495">
    <property type="entry name" value="TadE-like_dom"/>
</dbReference>
<dbReference type="Pfam" id="PF07811">
    <property type="entry name" value="TadE"/>
    <property type="match status" value="1"/>
</dbReference>
<reference evidence="4" key="1">
    <citation type="submission" date="2023-12" db="EMBL/GenBank/DDBJ databases">
        <title>Novel species in genus Nocardioides.</title>
        <authorList>
            <person name="Zhou H."/>
        </authorList>
    </citation>
    <scope>NUCLEOTIDE SEQUENCE [LARGE SCALE GENOMIC DNA]</scope>
    <source>
        <strain evidence="4">HM61</strain>
    </source>
</reference>
<sequence length="153" mass="16145">MRVISRALRVLAARRRVDRQDRGAAALEFALIVPLLLLLVFGMISFGMMLSFRQTLSQAATEGARAAAVELDPAEREAEALAAVNDAMAAVDRECGAGGLVCDVGAAVACGTGECITVTLSYAYQDNPMVVSAPLADQLLPEQLEYSATVRVS</sequence>
<name>A0ABZ0ZY19_9ACTN</name>
<dbReference type="EMBL" id="CP141059">
    <property type="protein sequence ID" value="WQQ28118.1"/>
    <property type="molecule type" value="Genomic_DNA"/>
</dbReference>
<evidence type="ECO:0000313" key="3">
    <source>
        <dbReference type="EMBL" id="WQQ28118.1"/>
    </source>
</evidence>
<evidence type="ECO:0000259" key="2">
    <source>
        <dbReference type="Pfam" id="PF07811"/>
    </source>
</evidence>
<evidence type="ECO:0000313" key="4">
    <source>
        <dbReference type="Proteomes" id="UP001327225"/>
    </source>
</evidence>
<keyword evidence="4" id="KW-1185">Reference proteome</keyword>
<keyword evidence="1" id="KW-1133">Transmembrane helix</keyword>
<protein>
    <submittedName>
        <fullName evidence="3">TadE/TadG family type IV pilus assembly protein</fullName>
    </submittedName>
</protein>